<dbReference type="PANTHER" id="PTHR33293:SF1">
    <property type="entry name" value="INSERTION ELEMENT IS1 1 PROTEIN INSB-RELATED"/>
    <property type="match status" value="1"/>
</dbReference>
<accession>A0A9X4M7F4</accession>
<organism evidence="3 4">
    <name type="scientific">Pseudanabaena catenata USMAC16</name>
    <dbReference type="NCBI Taxonomy" id="1855837"/>
    <lineage>
        <taxon>Bacteria</taxon>
        <taxon>Bacillati</taxon>
        <taxon>Cyanobacteriota</taxon>
        <taxon>Cyanophyceae</taxon>
        <taxon>Pseudanabaenales</taxon>
        <taxon>Pseudanabaenaceae</taxon>
        <taxon>Pseudanabaena</taxon>
    </lineage>
</organism>
<dbReference type="EMBL" id="VBTY01000027">
    <property type="protein sequence ID" value="MDG3493945.1"/>
    <property type="molecule type" value="Genomic_DNA"/>
</dbReference>
<evidence type="ECO:0000313" key="4">
    <source>
        <dbReference type="Proteomes" id="UP001152872"/>
    </source>
</evidence>
<sequence length="179" mass="20149">MLSVNLTHLIDDEKCYETVRQMRWTTGIYCPTCKSSEVIKRGKDETQPARQRYQCKTCNKNFDDLTDTIFAGHHQPLRMWILCLYLMGLNLSNRQIAQELDLDKDVVQDMTTQLREGIDQSKPEVNLSGAVECDEVYVTAGHKGKPEEVKKKGAKEDVIGSKGFGGGGRLKKKSHPSSA</sequence>
<dbReference type="PANTHER" id="PTHR33293">
    <property type="entry name" value="INSERTION ELEMENT IS1 1 PROTEIN INSB-RELATED"/>
    <property type="match status" value="1"/>
</dbReference>
<dbReference type="AlphaFoldDB" id="A0A9X4M7F4"/>
<dbReference type="Pfam" id="PF12760">
    <property type="entry name" value="Zn_ribbon_IS1595"/>
    <property type="match status" value="1"/>
</dbReference>
<evidence type="ECO:0000256" key="1">
    <source>
        <dbReference type="SAM" id="MobiDB-lite"/>
    </source>
</evidence>
<gene>
    <name evidence="3" type="ORF">FEV09_05180</name>
</gene>
<dbReference type="Proteomes" id="UP001152872">
    <property type="component" value="Unassembled WGS sequence"/>
</dbReference>
<protein>
    <submittedName>
        <fullName evidence="3">Transposase</fullName>
    </submittedName>
</protein>
<feature type="region of interest" description="Disordered" evidence="1">
    <location>
        <begin position="144"/>
        <end position="179"/>
    </location>
</feature>
<feature type="domain" description="Transposase zinc-ribbon" evidence="2">
    <location>
        <begin position="11"/>
        <end position="60"/>
    </location>
</feature>
<evidence type="ECO:0000259" key="2">
    <source>
        <dbReference type="Pfam" id="PF12760"/>
    </source>
</evidence>
<name>A0A9X4M7F4_9CYAN</name>
<feature type="compositionally biased region" description="Basic and acidic residues" evidence="1">
    <location>
        <begin position="144"/>
        <end position="159"/>
    </location>
</feature>
<dbReference type="InterPro" id="IPR024442">
    <property type="entry name" value="Transposase_Zn_ribbon"/>
</dbReference>
<evidence type="ECO:0000313" key="3">
    <source>
        <dbReference type="EMBL" id="MDG3493945.1"/>
    </source>
</evidence>
<comment type="caution">
    <text evidence="3">The sequence shown here is derived from an EMBL/GenBank/DDBJ whole genome shotgun (WGS) entry which is preliminary data.</text>
</comment>
<keyword evidence="4" id="KW-1185">Reference proteome</keyword>
<proteinExistence type="predicted"/>
<reference evidence="3" key="1">
    <citation type="submission" date="2019-05" db="EMBL/GenBank/DDBJ databases">
        <title>Whole genome sequencing of Pseudanabaena catenata USMAC16.</title>
        <authorList>
            <person name="Khan Z."/>
            <person name="Omar W.M."/>
            <person name="Convey P."/>
            <person name="Merican F."/>
            <person name="Najimudin N."/>
        </authorList>
    </citation>
    <scope>NUCLEOTIDE SEQUENCE</scope>
    <source>
        <strain evidence="3">USMAC16</strain>
    </source>
</reference>
<dbReference type="InterPro" id="IPR051354">
    <property type="entry name" value="Transposase_27_IS1"/>
</dbReference>
<feature type="compositionally biased region" description="Basic residues" evidence="1">
    <location>
        <begin position="169"/>
        <end position="179"/>
    </location>
</feature>